<dbReference type="AlphaFoldDB" id="A0A7W6MXX6"/>
<dbReference type="RefSeq" id="WP_151411497.1">
    <property type="nucleotide sequence ID" value="NZ_AP028155.1"/>
</dbReference>
<dbReference type="OrthoDB" id="1442380at2"/>
<sequence length="326" mass="37191">MAQTESQLEIYKIILGRKTVRQIIREKAEADEITINTDIEYSNYLFRKLLNKLTEDAAWTSDKTKLGLSLFVNEGEDVNTILSNHSEQNCIEGFVNGGPYDKIKTIARTTDVSQREQLGRDKMVTERFYMYLHLPLGSKIGLLLIEKKGSLKISSAVQFLLIELLKTHRSAVKFERFVPSSLIEEYKNGSVVDTLTFTDYMTTSVVDEEGEDPIEKQYGISIKITPPNEDKTDFDLVNNMLHALRGASMKLGLVTKRLSEFSRKNGTLKKENKSYSFSLGNDLKIKPIIEIEDRFQDAELGTLKRVDIKSMCDELLGQIRHEIYTV</sequence>
<reference evidence="1 2" key="1">
    <citation type="submission" date="2020-08" db="EMBL/GenBank/DDBJ databases">
        <title>Genomic Encyclopedia of Type Strains, Phase IV (KMG-IV): sequencing the most valuable type-strain genomes for metagenomic binning, comparative biology and taxonomic classification.</title>
        <authorList>
            <person name="Goeker M."/>
        </authorList>
    </citation>
    <scope>NUCLEOTIDE SEQUENCE [LARGE SCALE GENOMIC DNA]</scope>
    <source>
        <strain evidence="1 2">DSM 105721</strain>
    </source>
</reference>
<dbReference type="EMBL" id="JACIES010000002">
    <property type="protein sequence ID" value="MBB4025472.1"/>
    <property type="molecule type" value="Genomic_DNA"/>
</dbReference>
<organism evidence="1 2">
    <name type="scientific">Butyricimonas faecihominis</name>
    <dbReference type="NCBI Taxonomy" id="1472416"/>
    <lineage>
        <taxon>Bacteria</taxon>
        <taxon>Pseudomonadati</taxon>
        <taxon>Bacteroidota</taxon>
        <taxon>Bacteroidia</taxon>
        <taxon>Bacteroidales</taxon>
        <taxon>Odoribacteraceae</taxon>
        <taxon>Butyricimonas</taxon>
    </lineage>
</organism>
<gene>
    <name evidence="1" type="ORF">GGR14_001244</name>
</gene>
<evidence type="ECO:0000313" key="1">
    <source>
        <dbReference type="EMBL" id="MBB4025472.1"/>
    </source>
</evidence>
<accession>A0A7W6MXX6</accession>
<comment type="caution">
    <text evidence="1">The sequence shown here is derived from an EMBL/GenBank/DDBJ whole genome shotgun (WGS) entry which is preliminary data.</text>
</comment>
<evidence type="ECO:0000313" key="2">
    <source>
        <dbReference type="Proteomes" id="UP000546007"/>
    </source>
</evidence>
<name>A0A7W6MXX6_9BACT</name>
<proteinExistence type="predicted"/>
<dbReference type="Proteomes" id="UP000546007">
    <property type="component" value="Unassembled WGS sequence"/>
</dbReference>
<keyword evidence="2" id="KW-1185">Reference proteome</keyword>
<protein>
    <submittedName>
        <fullName evidence="1">Uncharacterized protein</fullName>
    </submittedName>
</protein>
<dbReference type="GeneID" id="93103315"/>